<evidence type="ECO:0000313" key="4">
    <source>
        <dbReference type="EMBL" id="TCK58330.1"/>
    </source>
</evidence>
<accession>A0A4R1K303</accession>
<organism evidence="4 5">
    <name type="scientific">Seleniivibrio woodruffii</name>
    <dbReference type="NCBI Taxonomy" id="1078050"/>
    <lineage>
        <taxon>Bacteria</taxon>
        <taxon>Pseudomonadati</taxon>
        <taxon>Deferribacterota</taxon>
        <taxon>Deferribacteres</taxon>
        <taxon>Deferribacterales</taxon>
        <taxon>Geovibrionaceae</taxon>
        <taxon>Seleniivibrio</taxon>
    </lineage>
</organism>
<dbReference type="InterPro" id="IPR002068">
    <property type="entry name" value="A-crystallin/Hsp20_dom"/>
</dbReference>
<protein>
    <submittedName>
        <fullName evidence="4">HSP20 family protein</fullName>
    </submittedName>
</protein>
<keyword evidence="5" id="KW-1185">Reference proteome</keyword>
<evidence type="ECO:0000256" key="1">
    <source>
        <dbReference type="PROSITE-ProRule" id="PRU00285"/>
    </source>
</evidence>
<dbReference type="EMBL" id="SMGG01000007">
    <property type="protein sequence ID" value="TCK58330.1"/>
    <property type="molecule type" value="Genomic_DNA"/>
</dbReference>
<dbReference type="Pfam" id="PF00011">
    <property type="entry name" value="HSP20"/>
    <property type="match status" value="1"/>
</dbReference>
<sequence>MQDRIEKIKFIHGLFKKELDELLKFANSAKASLTETQGPPMDIVISDRDVTLYVELPGLCADDFTVYQLDDLVVIEGMRPKEQVEMVRFIRVEREAVWFRRVVRLPFCVNDSETTAKLKDGILTVKISRCACEIE</sequence>
<dbReference type="InterPro" id="IPR008978">
    <property type="entry name" value="HSP20-like_chaperone"/>
</dbReference>
<comment type="caution">
    <text evidence="4">The sequence shown here is derived from an EMBL/GenBank/DDBJ whole genome shotgun (WGS) entry which is preliminary data.</text>
</comment>
<dbReference type="AlphaFoldDB" id="A0A4R1K303"/>
<gene>
    <name evidence="4" type="ORF">C8D98_2528</name>
</gene>
<reference evidence="4 5" key="1">
    <citation type="submission" date="2019-03" db="EMBL/GenBank/DDBJ databases">
        <title>Genomic Encyclopedia of Type Strains, Phase IV (KMG-IV): sequencing the most valuable type-strain genomes for metagenomic binning, comparative biology and taxonomic classification.</title>
        <authorList>
            <person name="Goeker M."/>
        </authorList>
    </citation>
    <scope>NUCLEOTIDE SEQUENCE [LARGE SCALE GENOMIC DNA]</scope>
    <source>
        <strain evidence="4 5">DSM 24984</strain>
    </source>
</reference>
<dbReference type="OrthoDB" id="9811615at2"/>
<dbReference type="PROSITE" id="PS01031">
    <property type="entry name" value="SHSP"/>
    <property type="match status" value="1"/>
</dbReference>
<dbReference type="Gene3D" id="2.60.40.790">
    <property type="match status" value="1"/>
</dbReference>
<dbReference type="SUPFAM" id="SSF49764">
    <property type="entry name" value="HSP20-like chaperones"/>
    <property type="match status" value="1"/>
</dbReference>
<dbReference type="CDD" id="cd06464">
    <property type="entry name" value="ACD_sHsps-like"/>
    <property type="match status" value="1"/>
</dbReference>
<name>A0A4R1K303_9BACT</name>
<evidence type="ECO:0000256" key="2">
    <source>
        <dbReference type="RuleBase" id="RU003616"/>
    </source>
</evidence>
<dbReference type="RefSeq" id="WP_132874505.1">
    <property type="nucleotide sequence ID" value="NZ_JAJUHT010000015.1"/>
</dbReference>
<feature type="domain" description="SHSP" evidence="3">
    <location>
        <begin position="32"/>
        <end position="135"/>
    </location>
</feature>
<evidence type="ECO:0000313" key="5">
    <source>
        <dbReference type="Proteomes" id="UP000294614"/>
    </source>
</evidence>
<evidence type="ECO:0000259" key="3">
    <source>
        <dbReference type="PROSITE" id="PS01031"/>
    </source>
</evidence>
<dbReference type="Proteomes" id="UP000294614">
    <property type="component" value="Unassembled WGS sequence"/>
</dbReference>
<proteinExistence type="inferred from homology"/>
<comment type="similarity">
    <text evidence="1 2">Belongs to the small heat shock protein (HSP20) family.</text>
</comment>